<feature type="transmembrane region" description="Helical" evidence="1">
    <location>
        <begin position="13"/>
        <end position="39"/>
    </location>
</feature>
<evidence type="ECO:0000313" key="3">
    <source>
        <dbReference type="Proteomes" id="UP000823775"/>
    </source>
</evidence>
<keyword evidence="3" id="KW-1185">Reference proteome</keyword>
<keyword evidence="1" id="KW-1133">Transmembrane helix</keyword>
<comment type="caution">
    <text evidence="2">The sequence shown here is derived from an EMBL/GenBank/DDBJ whole genome shotgun (WGS) entry which is preliminary data.</text>
</comment>
<keyword evidence="1" id="KW-0812">Transmembrane</keyword>
<sequence>PEVVVVNTKLYNWWFIVIRVGGAMIWSLLVSTGMIVLLVHDRFSARLSSWLMWTYKYMTLFGKVVLVSGDACKFVTIFSKTVVVD</sequence>
<organism evidence="2 3">
    <name type="scientific">Datura stramonium</name>
    <name type="common">Jimsonweed</name>
    <name type="synonym">Common thornapple</name>
    <dbReference type="NCBI Taxonomy" id="4076"/>
    <lineage>
        <taxon>Eukaryota</taxon>
        <taxon>Viridiplantae</taxon>
        <taxon>Streptophyta</taxon>
        <taxon>Embryophyta</taxon>
        <taxon>Tracheophyta</taxon>
        <taxon>Spermatophyta</taxon>
        <taxon>Magnoliopsida</taxon>
        <taxon>eudicotyledons</taxon>
        <taxon>Gunneridae</taxon>
        <taxon>Pentapetalae</taxon>
        <taxon>asterids</taxon>
        <taxon>lamiids</taxon>
        <taxon>Solanales</taxon>
        <taxon>Solanaceae</taxon>
        <taxon>Solanoideae</taxon>
        <taxon>Datureae</taxon>
        <taxon>Datura</taxon>
    </lineage>
</organism>
<dbReference type="EMBL" id="JACEIK010000034">
    <property type="protein sequence ID" value="MCD7447371.1"/>
    <property type="molecule type" value="Genomic_DNA"/>
</dbReference>
<evidence type="ECO:0000256" key="1">
    <source>
        <dbReference type="SAM" id="Phobius"/>
    </source>
</evidence>
<accession>A0ABS8RM66</accession>
<protein>
    <submittedName>
        <fullName evidence="2">Uncharacterized protein</fullName>
    </submittedName>
</protein>
<keyword evidence="1" id="KW-0472">Membrane</keyword>
<gene>
    <name evidence="2" type="ORF">HAX54_027848</name>
</gene>
<name>A0ABS8RM66_DATST</name>
<feature type="non-terminal residue" evidence="2">
    <location>
        <position position="1"/>
    </location>
</feature>
<reference evidence="2 3" key="1">
    <citation type="journal article" date="2021" name="BMC Genomics">
        <title>Datura genome reveals duplications of psychoactive alkaloid biosynthetic genes and high mutation rate following tissue culture.</title>
        <authorList>
            <person name="Rajewski A."/>
            <person name="Carter-House D."/>
            <person name="Stajich J."/>
            <person name="Litt A."/>
        </authorList>
    </citation>
    <scope>NUCLEOTIDE SEQUENCE [LARGE SCALE GENOMIC DNA]</scope>
    <source>
        <strain evidence="2">AR-01</strain>
    </source>
</reference>
<dbReference type="Proteomes" id="UP000823775">
    <property type="component" value="Unassembled WGS sequence"/>
</dbReference>
<proteinExistence type="predicted"/>
<evidence type="ECO:0000313" key="2">
    <source>
        <dbReference type="EMBL" id="MCD7447371.1"/>
    </source>
</evidence>